<dbReference type="SUPFAM" id="SSF55729">
    <property type="entry name" value="Acyl-CoA N-acyltransferases (Nat)"/>
    <property type="match status" value="1"/>
</dbReference>
<dbReference type="Proteomes" id="UP000672009">
    <property type="component" value="Chromosome"/>
</dbReference>
<proteinExistence type="predicted"/>
<dbReference type="AlphaFoldDB" id="A0A975IG13"/>
<evidence type="ECO:0000313" key="4">
    <source>
        <dbReference type="EMBL" id="QTR52053.1"/>
    </source>
</evidence>
<keyword evidence="1" id="KW-0808">Transferase</keyword>
<dbReference type="PANTHER" id="PTHR43877">
    <property type="entry name" value="AMINOALKYLPHOSPHONATE N-ACETYLTRANSFERASE-RELATED-RELATED"/>
    <property type="match status" value="1"/>
</dbReference>
<dbReference type="Gene3D" id="3.40.630.30">
    <property type="match status" value="1"/>
</dbReference>
<gene>
    <name evidence="4" type="ORF">J9260_09820</name>
</gene>
<dbReference type="InterPro" id="IPR050832">
    <property type="entry name" value="Bact_Acetyltransf"/>
</dbReference>
<reference evidence="4" key="1">
    <citation type="submission" date="2021-04" db="EMBL/GenBank/DDBJ databases">
        <title>Genomics, taxonomy and metabolism of representatives of sulfur bacteria of the genus Thiothrix: Thiothrix fructosivorans QT, Thiothrix unzii A1T and three new species, Thiothrix subterranea sp. nov., Thiothrix litoralis sp. nov. and 'Candidatus Thiothrix anitrata' sp. nov.</title>
        <authorList>
            <person name="Ravin N.V."/>
            <person name="Smolyakov D."/>
            <person name="Rudenko T.S."/>
            <person name="Mardanov A.V."/>
            <person name="Beletsky A.V."/>
            <person name="Markov N.D."/>
            <person name="Fomenkov A.I."/>
            <person name="Roberts R.J."/>
            <person name="Karnachuk O.V."/>
            <person name="Novikov A."/>
            <person name="Grabovich M.Y."/>
        </authorList>
    </citation>
    <scope>NUCLEOTIDE SEQUENCE</scope>
    <source>
        <strain evidence="4">A1</strain>
    </source>
</reference>
<name>A0A975IG13_9GAMM</name>
<accession>A0A975IG13</accession>
<dbReference type="PANTHER" id="PTHR43877:SF2">
    <property type="entry name" value="AMINOALKYLPHOSPHONATE N-ACETYLTRANSFERASE-RELATED"/>
    <property type="match status" value="1"/>
</dbReference>
<protein>
    <submittedName>
        <fullName evidence="4">GNAT family N-acetyltransferase</fullName>
    </submittedName>
</protein>
<dbReference type="InterPro" id="IPR000182">
    <property type="entry name" value="GNAT_dom"/>
</dbReference>
<dbReference type="CDD" id="cd04301">
    <property type="entry name" value="NAT_SF"/>
    <property type="match status" value="1"/>
</dbReference>
<dbReference type="GO" id="GO:0016747">
    <property type="term" value="F:acyltransferase activity, transferring groups other than amino-acyl groups"/>
    <property type="evidence" value="ECO:0007669"/>
    <property type="project" value="InterPro"/>
</dbReference>
<dbReference type="RefSeq" id="WP_210217618.1">
    <property type="nucleotide sequence ID" value="NZ_CP072793.1"/>
</dbReference>
<keyword evidence="5" id="KW-1185">Reference proteome</keyword>
<dbReference type="EMBL" id="CP072793">
    <property type="protein sequence ID" value="QTR52053.1"/>
    <property type="molecule type" value="Genomic_DNA"/>
</dbReference>
<keyword evidence="2" id="KW-0012">Acyltransferase</keyword>
<evidence type="ECO:0000256" key="1">
    <source>
        <dbReference type="ARBA" id="ARBA00022679"/>
    </source>
</evidence>
<dbReference type="KEGG" id="tun:J9260_09820"/>
<dbReference type="Pfam" id="PF00583">
    <property type="entry name" value="Acetyltransf_1"/>
    <property type="match status" value="1"/>
</dbReference>
<sequence>MNNTITLATLADIPDLCGLLDLLFTQEAEFTPDTAAQQRGLTAIIQNPDVGQILIARQVGNAVGMVSLLYTVSTALGGRVALLEDMVVTPDTRGQGVGAQLLAHAIALAKANGCLRITLLTDAVNEAAQRFYQRQGFVVSPMLPLRLMLVTNNEQCVFAGG</sequence>
<feature type="domain" description="N-acetyltransferase" evidence="3">
    <location>
        <begin position="3"/>
        <end position="153"/>
    </location>
</feature>
<evidence type="ECO:0000259" key="3">
    <source>
        <dbReference type="PROSITE" id="PS51186"/>
    </source>
</evidence>
<dbReference type="InterPro" id="IPR016181">
    <property type="entry name" value="Acyl_CoA_acyltransferase"/>
</dbReference>
<evidence type="ECO:0000256" key="2">
    <source>
        <dbReference type="ARBA" id="ARBA00023315"/>
    </source>
</evidence>
<evidence type="ECO:0000313" key="5">
    <source>
        <dbReference type="Proteomes" id="UP000672009"/>
    </source>
</evidence>
<organism evidence="4 5">
    <name type="scientific">Thiothrix unzii</name>
    <dbReference type="NCBI Taxonomy" id="111769"/>
    <lineage>
        <taxon>Bacteria</taxon>
        <taxon>Pseudomonadati</taxon>
        <taxon>Pseudomonadota</taxon>
        <taxon>Gammaproteobacteria</taxon>
        <taxon>Thiotrichales</taxon>
        <taxon>Thiotrichaceae</taxon>
        <taxon>Thiothrix</taxon>
    </lineage>
</organism>
<dbReference type="PROSITE" id="PS51186">
    <property type="entry name" value="GNAT"/>
    <property type="match status" value="1"/>
</dbReference>